<protein>
    <recommendedName>
        <fullName evidence="2">PiggyBac transposable element-derived protein domain-containing protein</fullName>
    </recommendedName>
</protein>
<sequence>MVSTSKPGGIGAIGSAASRLFHPGDKVREKYPKDAKLRCVNVKITGEGLRRIKNEAKVCYIVSIPEVEGECYIAKKCFRVEQGPDTPFKSESAPLRRDIPRPLPHGEDRTALFNVVRNVGNGLADEVLELRALGLKVDDDNEPLDEGTGAPPPHEYNGPHNFTVPTHCPRCAPFRLNNAMSFTHYLEITAALQFTDARTPTVERDGYEDWFHEVRKLIDEFNNHYAHSYNPSWLNCLDESMSSWLNKFCPGFMCVPRKPHPFGNEYHSIADGDDGKSIMWRVKLVEGKDRPKKAGGQWVFPTEFPGYGKTTTTMLEMTKPIHGKGKVVVGDSGFCVREGVVECHKRGVWFQAYVKKRGNWPRGVPGAAIDMYFDDMELGHCESLVAEHDNVPFFIHCCRDSKYVSKIMSTHGMLETVQDHPTWRKIDGSWKTFKYSEPFSRYARAKHWVDNVNNRHHDPIGLEEVWGTKWWAMRQFTFLCSVAEVNAVQSRARGKNKVAEPQLHFRRELARQMIENTLDDPPTPEATSVRRQTRTNADHALKKRAAFEGEWDLDRRKFKQVTTDYVRLKCRECASDGA</sequence>
<gene>
    <name evidence="3" type="ORF">ACHAXA_008684</name>
</gene>
<dbReference type="InterPro" id="IPR029526">
    <property type="entry name" value="PGBD"/>
</dbReference>
<evidence type="ECO:0000313" key="3">
    <source>
        <dbReference type="EMBL" id="KAL3816821.1"/>
    </source>
</evidence>
<dbReference type="Pfam" id="PF13843">
    <property type="entry name" value="DDE_Tnp_1_7"/>
    <property type="match status" value="1"/>
</dbReference>
<comment type="caution">
    <text evidence="3">The sequence shown here is derived from an EMBL/GenBank/DDBJ whole genome shotgun (WGS) entry which is preliminary data.</text>
</comment>
<evidence type="ECO:0000256" key="1">
    <source>
        <dbReference type="SAM" id="MobiDB-lite"/>
    </source>
</evidence>
<evidence type="ECO:0000259" key="2">
    <source>
        <dbReference type="Pfam" id="PF13843"/>
    </source>
</evidence>
<dbReference type="Proteomes" id="UP001530377">
    <property type="component" value="Unassembled WGS sequence"/>
</dbReference>
<accession>A0ABD3RXB3</accession>
<feature type="domain" description="PiggyBac transposable element-derived protein" evidence="2">
    <location>
        <begin position="176"/>
        <end position="487"/>
    </location>
</feature>
<proteinExistence type="predicted"/>
<organism evidence="3 4">
    <name type="scientific">Cyclostephanos tholiformis</name>
    <dbReference type="NCBI Taxonomy" id="382380"/>
    <lineage>
        <taxon>Eukaryota</taxon>
        <taxon>Sar</taxon>
        <taxon>Stramenopiles</taxon>
        <taxon>Ochrophyta</taxon>
        <taxon>Bacillariophyta</taxon>
        <taxon>Coscinodiscophyceae</taxon>
        <taxon>Thalassiosirophycidae</taxon>
        <taxon>Stephanodiscales</taxon>
        <taxon>Stephanodiscaceae</taxon>
        <taxon>Cyclostephanos</taxon>
    </lineage>
</organism>
<dbReference type="AlphaFoldDB" id="A0ABD3RXB3"/>
<feature type="region of interest" description="Disordered" evidence="1">
    <location>
        <begin position="517"/>
        <end position="536"/>
    </location>
</feature>
<keyword evidence="4" id="KW-1185">Reference proteome</keyword>
<dbReference type="PANTHER" id="PTHR46599">
    <property type="entry name" value="PIGGYBAC TRANSPOSABLE ELEMENT-DERIVED PROTEIN 4"/>
    <property type="match status" value="1"/>
</dbReference>
<evidence type="ECO:0000313" key="4">
    <source>
        <dbReference type="Proteomes" id="UP001530377"/>
    </source>
</evidence>
<name>A0ABD3RXB3_9STRA</name>
<reference evidence="3 4" key="1">
    <citation type="submission" date="2024-10" db="EMBL/GenBank/DDBJ databases">
        <title>Updated reference genomes for cyclostephanoid diatoms.</title>
        <authorList>
            <person name="Roberts W.R."/>
            <person name="Alverson A.J."/>
        </authorList>
    </citation>
    <scope>NUCLEOTIDE SEQUENCE [LARGE SCALE GENOMIC DNA]</scope>
    <source>
        <strain evidence="3 4">AJA228-03</strain>
    </source>
</reference>
<dbReference type="PANTHER" id="PTHR46599:SF3">
    <property type="entry name" value="PIGGYBAC TRANSPOSABLE ELEMENT-DERIVED PROTEIN 4"/>
    <property type="match status" value="1"/>
</dbReference>
<dbReference type="EMBL" id="JALLPB020000130">
    <property type="protein sequence ID" value="KAL3816821.1"/>
    <property type="molecule type" value="Genomic_DNA"/>
</dbReference>